<comment type="caution">
    <text evidence="2">The sequence shown here is derived from an EMBL/GenBank/DDBJ whole genome shotgun (WGS) entry which is preliminary data.</text>
</comment>
<organism evidence="2 3">
    <name type="scientific">Sinosporangium siamense</name>
    <dbReference type="NCBI Taxonomy" id="1367973"/>
    <lineage>
        <taxon>Bacteria</taxon>
        <taxon>Bacillati</taxon>
        <taxon>Actinomycetota</taxon>
        <taxon>Actinomycetes</taxon>
        <taxon>Streptosporangiales</taxon>
        <taxon>Streptosporangiaceae</taxon>
        <taxon>Sinosporangium</taxon>
    </lineage>
</organism>
<sequence length="183" mass="19113">MVAKGDDVTRSINGQGATAERPEREGSGEVLGGLSPVPAKRKSPEPAERTSPEPAKRTSPEPAKGKQRDDGQQALFPPIGATARNKRGQSVIFLGWGRRAGKRKGHEGGKEGSGQEEVSGRRWQKAAADTTSESADSCPTALILRREGIAGYAATPEQSEGQVAGALDPTEEQDGGSQVARSA</sequence>
<feature type="region of interest" description="Disordered" evidence="1">
    <location>
        <begin position="152"/>
        <end position="183"/>
    </location>
</feature>
<evidence type="ECO:0000313" key="3">
    <source>
        <dbReference type="Proteomes" id="UP000606172"/>
    </source>
</evidence>
<keyword evidence="3" id="KW-1185">Reference proteome</keyword>
<dbReference type="Proteomes" id="UP000606172">
    <property type="component" value="Unassembled WGS sequence"/>
</dbReference>
<protein>
    <submittedName>
        <fullName evidence="2">Uncharacterized protein</fullName>
    </submittedName>
</protein>
<accession>A0A919RMM2</accession>
<dbReference type="AlphaFoldDB" id="A0A919RMM2"/>
<reference evidence="2" key="1">
    <citation type="submission" date="2021-01" db="EMBL/GenBank/DDBJ databases">
        <title>Whole genome shotgun sequence of Sinosporangium siamense NBRC 109515.</title>
        <authorList>
            <person name="Komaki H."/>
            <person name="Tamura T."/>
        </authorList>
    </citation>
    <scope>NUCLEOTIDE SEQUENCE</scope>
    <source>
        <strain evidence="2">NBRC 109515</strain>
    </source>
</reference>
<feature type="compositionally biased region" description="Basic and acidic residues" evidence="1">
    <location>
        <begin position="42"/>
        <end position="71"/>
    </location>
</feature>
<name>A0A919RMM2_9ACTN</name>
<evidence type="ECO:0000256" key="1">
    <source>
        <dbReference type="SAM" id="MobiDB-lite"/>
    </source>
</evidence>
<feature type="compositionally biased region" description="Low complexity" evidence="1">
    <location>
        <begin position="126"/>
        <end position="137"/>
    </location>
</feature>
<feature type="region of interest" description="Disordered" evidence="1">
    <location>
        <begin position="1"/>
        <end position="139"/>
    </location>
</feature>
<gene>
    <name evidence="2" type="ORF">Ssi02_68070</name>
</gene>
<evidence type="ECO:0000313" key="2">
    <source>
        <dbReference type="EMBL" id="GII96576.1"/>
    </source>
</evidence>
<dbReference type="EMBL" id="BOOW01000046">
    <property type="protein sequence ID" value="GII96576.1"/>
    <property type="molecule type" value="Genomic_DNA"/>
</dbReference>
<proteinExistence type="predicted"/>